<protein>
    <recommendedName>
        <fullName evidence="4">RNA recognition motif-containing protein</fullName>
    </recommendedName>
</protein>
<reference evidence="2 3" key="1">
    <citation type="submission" date="2020-09" db="EMBL/GenBank/DDBJ databases">
        <title>Novel species of Mucilaginibacter isolated from a glacier on the Tibetan Plateau.</title>
        <authorList>
            <person name="Liu Q."/>
            <person name="Xin Y.-H."/>
        </authorList>
    </citation>
    <scope>NUCLEOTIDE SEQUENCE [LARGE SCALE GENOMIC DNA]</scope>
    <source>
        <strain evidence="2 3">ZT4R22</strain>
    </source>
</reference>
<comment type="caution">
    <text evidence="2">The sequence shown here is derived from an EMBL/GenBank/DDBJ whole genome shotgun (WGS) entry which is preliminary data.</text>
</comment>
<feature type="compositionally biased region" description="Basic residues" evidence="1">
    <location>
        <begin position="58"/>
        <end position="69"/>
    </location>
</feature>
<keyword evidence="3" id="KW-1185">Reference proteome</keyword>
<organism evidence="2 3">
    <name type="scientific">Mucilaginibacter pankratovii</name>
    <dbReference type="NCBI Taxonomy" id="2772110"/>
    <lineage>
        <taxon>Bacteria</taxon>
        <taxon>Pseudomonadati</taxon>
        <taxon>Bacteroidota</taxon>
        <taxon>Sphingobacteriia</taxon>
        <taxon>Sphingobacteriales</taxon>
        <taxon>Sphingobacteriaceae</taxon>
        <taxon>Mucilaginibacter</taxon>
    </lineage>
</organism>
<evidence type="ECO:0000313" key="2">
    <source>
        <dbReference type="EMBL" id="MBD1365355.1"/>
    </source>
</evidence>
<proteinExistence type="predicted"/>
<evidence type="ECO:0000313" key="3">
    <source>
        <dbReference type="Proteomes" id="UP000606600"/>
    </source>
</evidence>
<dbReference type="SUPFAM" id="SSF54928">
    <property type="entry name" value="RNA-binding domain, RBD"/>
    <property type="match status" value="1"/>
</dbReference>
<dbReference type="Gene3D" id="3.30.70.330">
    <property type="match status" value="1"/>
</dbReference>
<sequence length="69" mass="7391">MADNAGAERAIAALDQAEIDGRTITVRFAEDMAGGAGTPNHTASKPPKHVAIDATRSMPKRKRPRLPKR</sequence>
<dbReference type="RefSeq" id="WP_191190016.1">
    <property type="nucleotide sequence ID" value="NZ_JACWMY010000008.1"/>
</dbReference>
<dbReference type="EMBL" id="JACWMY010000008">
    <property type="protein sequence ID" value="MBD1365355.1"/>
    <property type="molecule type" value="Genomic_DNA"/>
</dbReference>
<dbReference type="Proteomes" id="UP000606600">
    <property type="component" value="Unassembled WGS sequence"/>
</dbReference>
<accession>A0ABR7WST5</accession>
<dbReference type="InterPro" id="IPR035979">
    <property type="entry name" value="RBD_domain_sf"/>
</dbReference>
<feature type="region of interest" description="Disordered" evidence="1">
    <location>
        <begin position="32"/>
        <end position="69"/>
    </location>
</feature>
<name>A0ABR7WST5_9SPHI</name>
<evidence type="ECO:0000256" key="1">
    <source>
        <dbReference type="SAM" id="MobiDB-lite"/>
    </source>
</evidence>
<dbReference type="InterPro" id="IPR012677">
    <property type="entry name" value="Nucleotide-bd_a/b_plait_sf"/>
</dbReference>
<gene>
    <name evidence="2" type="ORF">IDJ77_16190</name>
</gene>
<evidence type="ECO:0008006" key="4">
    <source>
        <dbReference type="Google" id="ProtNLM"/>
    </source>
</evidence>